<evidence type="ECO:0000313" key="1">
    <source>
        <dbReference type="EMBL" id="TNN02623.1"/>
    </source>
</evidence>
<proteinExistence type="predicted"/>
<dbReference type="EMBL" id="SWLE01000002">
    <property type="protein sequence ID" value="TNN02623.1"/>
    <property type="molecule type" value="Genomic_DNA"/>
</dbReference>
<dbReference type="PROSITE" id="PS51257">
    <property type="entry name" value="PROKAR_LIPOPROTEIN"/>
    <property type="match status" value="1"/>
</dbReference>
<comment type="caution">
    <text evidence="1">The sequence shown here is derived from an EMBL/GenBank/DDBJ whole genome shotgun (WGS) entry which is preliminary data.</text>
</comment>
<reference evidence="1 2" key="1">
    <citation type="submission" date="2019-04" db="EMBL/GenBank/DDBJ databases">
        <title>The sequence and de novo assembly of Takifugu bimaculatus genome using PacBio and Hi-C technologies.</title>
        <authorList>
            <person name="Xu P."/>
            <person name="Liu B."/>
            <person name="Zhou Z."/>
        </authorList>
    </citation>
    <scope>NUCLEOTIDE SEQUENCE [LARGE SCALE GENOMIC DNA]</scope>
    <source>
        <strain evidence="1">TB-2018</strain>
        <tissue evidence="1">Muscle</tissue>
    </source>
</reference>
<evidence type="ECO:0000313" key="2">
    <source>
        <dbReference type="Proteomes" id="UP000516260"/>
    </source>
</evidence>
<name>A0A4Z2CEF3_9TELE</name>
<organism evidence="1 2">
    <name type="scientific">Takifugu bimaculatus</name>
    <dbReference type="NCBI Taxonomy" id="433685"/>
    <lineage>
        <taxon>Eukaryota</taxon>
        <taxon>Metazoa</taxon>
        <taxon>Chordata</taxon>
        <taxon>Craniata</taxon>
        <taxon>Vertebrata</taxon>
        <taxon>Euteleostomi</taxon>
        <taxon>Actinopterygii</taxon>
        <taxon>Neopterygii</taxon>
        <taxon>Teleostei</taxon>
        <taxon>Neoteleostei</taxon>
        <taxon>Acanthomorphata</taxon>
        <taxon>Eupercaria</taxon>
        <taxon>Tetraodontiformes</taxon>
        <taxon>Tetradontoidea</taxon>
        <taxon>Tetraodontidae</taxon>
        <taxon>Takifugu</taxon>
    </lineage>
</organism>
<sequence>MKGVDRTCLPVSSLVTACKGFVAPEPRGGKEETQEKTTCAVSKLLFYGCQMPRLLQNHHSVQSRSNRRVVCRLLHGPLSAYGRESSAHGRMFVQEETTLSWSGAAVPDEQLSGHGVTLPLG</sequence>
<accession>A0A4Z2CEF3</accession>
<protein>
    <submittedName>
        <fullName evidence="1">Uncharacterized protein</fullName>
    </submittedName>
</protein>
<dbReference type="AlphaFoldDB" id="A0A4Z2CEF3"/>
<dbReference type="Proteomes" id="UP000516260">
    <property type="component" value="Chromosome 10"/>
</dbReference>
<keyword evidence="2" id="KW-1185">Reference proteome</keyword>
<gene>
    <name evidence="1" type="ORF">fugu_010110</name>
</gene>